<evidence type="ECO:0000256" key="2">
    <source>
        <dbReference type="ARBA" id="ARBA00023315"/>
    </source>
</evidence>
<protein>
    <recommendedName>
        <fullName evidence="4">Malonyl CoA-acyl carrier protein transacylase</fullName>
        <ecNumber evidence="4">2.3.1.39</ecNumber>
    </recommendedName>
</protein>
<feature type="active site" evidence="5">
    <location>
        <position position="91"/>
    </location>
</feature>
<dbReference type="SUPFAM" id="SSF52151">
    <property type="entry name" value="FabD/lysophospholipase-like"/>
    <property type="match status" value="1"/>
</dbReference>
<dbReference type="InterPro" id="IPR004410">
    <property type="entry name" value="Malonyl_CoA-ACP_transAc_FabD"/>
</dbReference>
<evidence type="ECO:0000256" key="5">
    <source>
        <dbReference type="PIRSR" id="PIRSR000446-1"/>
    </source>
</evidence>
<keyword evidence="1 4" id="KW-0808">Transferase</keyword>
<name>A0A6N7VY35_ACIFE</name>
<evidence type="ECO:0000256" key="4">
    <source>
        <dbReference type="PIRNR" id="PIRNR000446"/>
    </source>
</evidence>
<dbReference type="OrthoDB" id="9805460at2"/>
<keyword evidence="2 4" id="KW-0012">Acyltransferase</keyword>
<organism evidence="7 8">
    <name type="scientific">Acidaminococcus fermentans</name>
    <dbReference type="NCBI Taxonomy" id="905"/>
    <lineage>
        <taxon>Bacteria</taxon>
        <taxon>Bacillati</taxon>
        <taxon>Bacillota</taxon>
        <taxon>Negativicutes</taxon>
        <taxon>Acidaminococcales</taxon>
        <taxon>Acidaminococcaceae</taxon>
        <taxon>Acidaminococcus</taxon>
    </lineage>
</organism>
<dbReference type="Pfam" id="PF00698">
    <property type="entry name" value="Acyl_transf_1"/>
    <property type="match status" value="1"/>
</dbReference>
<dbReference type="EC" id="2.3.1.39" evidence="4"/>
<accession>A0A6N7VY35</accession>
<gene>
    <name evidence="7" type="primary">fabD</name>
    <name evidence="7" type="ORF">FX155_00520</name>
</gene>
<dbReference type="Proteomes" id="UP000441455">
    <property type="component" value="Unassembled WGS sequence"/>
</dbReference>
<comment type="similarity">
    <text evidence="4">Belongs to the fabD family.</text>
</comment>
<dbReference type="PANTHER" id="PTHR42681:SF1">
    <property type="entry name" value="MALONYL-COA-ACYL CARRIER PROTEIN TRANSACYLASE, MITOCHONDRIAL"/>
    <property type="match status" value="1"/>
</dbReference>
<sequence length="315" mass="34095">MSKIAFVFPGQGSQTVGMMKELYDNYACVREVFKEADEALGFSMTDLCFKGPEDQLRLTYNTQPAILTCSIAAMKVLNENGVFPDVAAGHSLGEYSALVCAGSLKFADAVRTVRKRGQFMQEAVPVGQGAMAAIIALDTAKIREICADIQEKRNEAVQPVNFNCPGQVVIAGATEAVKEACEALKAAGAKRAIMLPVSAPFHSTLMQPAADRLKEVLDGIEVADAKIPVIANVTARPEQKGDEIRQVLVKQAASPVLWEDSVRYMMENGVDTFIEVGPGKVLTGFVKKIDRSYTGQNVEDLASLEKTLAYLKEVR</sequence>
<dbReference type="GO" id="GO:0004314">
    <property type="term" value="F:[acyl-carrier-protein] S-malonyltransferase activity"/>
    <property type="evidence" value="ECO:0007669"/>
    <property type="project" value="UniProtKB-EC"/>
</dbReference>
<proteinExistence type="inferred from homology"/>
<dbReference type="PANTHER" id="PTHR42681">
    <property type="entry name" value="MALONYL-COA-ACYL CARRIER PROTEIN TRANSACYLASE, MITOCHONDRIAL"/>
    <property type="match status" value="1"/>
</dbReference>
<feature type="active site" evidence="5">
    <location>
        <position position="202"/>
    </location>
</feature>
<comment type="caution">
    <text evidence="7">The sequence shown here is derived from an EMBL/GenBank/DDBJ whole genome shotgun (WGS) entry which is preliminary data.</text>
</comment>
<evidence type="ECO:0000313" key="7">
    <source>
        <dbReference type="EMBL" id="MSS81112.1"/>
    </source>
</evidence>
<evidence type="ECO:0000256" key="1">
    <source>
        <dbReference type="ARBA" id="ARBA00022679"/>
    </source>
</evidence>
<dbReference type="SMART" id="SM00827">
    <property type="entry name" value="PKS_AT"/>
    <property type="match status" value="1"/>
</dbReference>
<evidence type="ECO:0000259" key="6">
    <source>
        <dbReference type="SMART" id="SM00827"/>
    </source>
</evidence>
<dbReference type="NCBIfam" id="TIGR00128">
    <property type="entry name" value="fabD"/>
    <property type="match status" value="1"/>
</dbReference>
<dbReference type="GO" id="GO:0006633">
    <property type="term" value="P:fatty acid biosynthetic process"/>
    <property type="evidence" value="ECO:0007669"/>
    <property type="project" value="TreeGrafter"/>
</dbReference>
<dbReference type="AlphaFoldDB" id="A0A6N7VY35"/>
<dbReference type="InterPro" id="IPR024925">
    <property type="entry name" value="Malonyl_CoA-ACP_transAc"/>
</dbReference>
<dbReference type="PIRSF" id="PIRSF000446">
    <property type="entry name" value="Mct"/>
    <property type="match status" value="1"/>
</dbReference>
<evidence type="ECO:0000313" key="8">
    <source>
        <dbReference type="Proteomes" id="UP000441455"/>
    </source>
</evidence>
<dbReference type="InterPro" id="IPR016035">
    <property type="entry name" value="Acyl_Trfase/lysoPLipase"/>
</dbReference>
<evidence type="ECO:0000256" key="3">
    <source>
        <dbReference type="ARBA" id="ARBA00048462"/>
    </source>
</evidence>
<dbReference type="InterPro" id="IPR050858">
    <property type="entry name" value="Mal-CoA-ACP_Trans/PKS_FabD"/>
</dbReference>
<dbReference type="InterPro" id="IPR016036">
    <property type="entry name" value="Malonyl_transacylase_ACP-bd"/>
</dbReference>
<comment type="catalytic activity">
    <reaction evidence="3 4">
        <text>holo-[ACP] + malonyl-CoA = malonyl-[ACP] + CoA</text>
        <dbReference type="Rhea" id="RHEA:41792"/>
        <dbReference type="Rhea" id="RHEA-COMP:9623"/>
        <dbReference type="Rhea" id="RHEA-COMP:9685"/>
        <dbReference type="ChEBI" id="CHEBI:57287"/>
        <dbReference type="ChEBI" id="CHEBI:57384"/>
        <dbReference type="ChEBI" id="CHEBI:64479"/>
        <dbReference type="ChEBI" id="CHEBI:78449"/>
        <dbReference type="EC" id="2.3.1.39"/>
    </reaction>
</comment>
<dbReference type="InterPro" id="IPR001227">
    <property type="entry name" value="Ac_transferase_dom_sf"/>
</dbReference>
<dbReference type="InterPro" id="IPR014043">
    <property type="entry name" value="Acyl_transferase_dom"/>
</dbReference>
<dbReference type="GO" id="GO:0005829">
    <property type="term" value="C:cytosol"/>
    <property type="evidence" value="ECO:0007669"/>
    <property type="project" value="TreeGrafter"/>
</dbReference>
<dbReference type="RefSeq" id="WP_154487316.1">
    <property type="nucleotide sequence ID" value="NZ_CALEXD010000006.1"/>
</dbReference>
<dbReference type="EMBL" id="VULN01000001">
    <property type="protein sequence ID" value="MSS81112.1"/>
    <property type="molecule type" value="Genomic_DNA"/>
</dbReference>
<feature type="domain" description="Malonyl-CoA:ACP transacylase (MAT)" evidence="6">
    <location>
        <begin position="7"/>
        <end position="301"/>
    </location>
</feature>
<dbReference type="Gene3D" id="3.30.70.250">
    <property type="entry name" value="Malonyl-CoA ACP transacylase, ACP-binding"/>
    <property type="match status" value="1"/>
</dbReference>
<reference evidence="7 8" key="1">
    <citation type="submission" date="2019-08" db="EMBL/GenBank/DDBJ databases">
        <title>In-depth cultivation of the pig gut microbiome towards novel bacterial diversity and tailored functional studies.</title>
        <authorList>
            <person name="Wylensek D."/>
            <person name="Hitch T.C.A."/>
            <person name="Clavel T."/>
        </authorList>
    </citation>
    <scope>NUCLEOTIDE SEQUENCE [LARGE SCALE GENOMIC DNA]</scope>
    <source>
        <strain evidence="7 8">WCA-389-WT-5B</strain>
    </source>
</reference>
<dbReference type="SUPFAM" id="SSF55048">
    <property type="entry name" value="Probable ACP-binding domain of malonyl-CoA ACP transacylase"/>
    <property type="match status" value="1"/>
</dbReference>
<dbReference type="FunFam" id="3.30.70.250:FF:000001">
    <property type="entry name" value="Malonyl CoA-acyl carrier protein transacylase"/>
    <property type="match status" value="1"/>
</dbReference>
<dbReference type="Gene3D" id="3.40.366.10">
    <property type="entry name" value="Malonyl-Coenzyme A Acyl Carrier Protein, domain 2"/>
    <property type="match status" value="1"/>
</dbReference>